<evidence type="ECO:0000256" key="3">
    <source>
        <dbReference type="ARBA" id="ARBA00022786"/>
    </source>
</evidence>
<reference evidence="7" key="1">
    <citation type="submission" date="2018-02" db="EMBL/GenBank/DDBJ databases">
        <authorList>
            <person name="Cohen D.B."/>
            <person name="Kent A.D."/>
        </authorList>
    </citation>
    <scope>NUCLEOTIDE SEQUENCE</scope>
</reference>
<dbReference type="Pfam" id="PF03931">
    <property type="entry name" value="Skp1_POZ"/>
    <property type="match status" value="1"/>
</dbReference>
<evidence type="ECO:0000313" key="7">
    <source>
        <dbReference type="EMBL" id="SPD01993.1"/>
    </source>
</evidence>
<dbReference type="InterPro" id="IPR001232">
    <property type="entry name" value="SKP1-like"/>
</dbReference>
<comment type="subunit">
    <text evidence="4">Part of a SCF (SKP1-cullin-F-box) protein ligase complex.</text>
</comment>
<dbReference type="GO" id="GO:0009867">
    <property type="term" value="P:jasmonic acid mediated signaling pathway"/>
    <property type="evidence" value="ECO:0007669"/>
    <property type="project" value="UniProtKB-ARBA"/>
</dbReference>
<evidence type="ECO:0000259" key="5">
    <source>
        <dbReference type="Pfam" id="PF01466"/>
    </source>
</evidence>
<dbReference type="InterPro" id="IPR011333">
    <property type="entry name" value="SKP1/BTB/POZ_sf"/>
</dbReference>
<evidence type="ECO:0000256" key="4">
    <source>
        <dbReference type="PIRNR" id="PIRNR028729"/>
    </source>
</evidence>
<dbReference type="Gene3D" id="3.30.710.10">
    <property type="entry name" value="Potassium Channel Kv1.1, Chain A"/>
    <property type="match status" value="1"/>
</dbReference>
<dbReference type="EMBL" id="OIVN01002248">
    <property type="protein sequence ID" value="SPD01993.1"/>
    <property type="molecule type" value="Genomic_DNA"/>
</dbReference>
<sequence length="162" mass="18323">MSNMNETPSSSSFKIAIKTGDNKVFEIDEAIAMQMTTVKNLSEVIDSSASIILPNVKSAALANLINYFNKKVEFNNQEKVMKAYGDELLKKLTPVEVMDTILAANFLSFEEALDFFSQAVADHIMFKSPSYVRRYFAVPNDSEELKDLRKKNDWAFNSVEED</sequence>
<dbReference type="SUPFAM" id="SSF54695">
    <property type="entry name" value="POZ domain"/>
    <property type="match status" value="1"/>
</dbReference>
<dbReference type="Pfam" id="PF01466">
    <property type="entry name" value="Skp1"/>
    <property type="match status" value="1"/>
</dbReference>
<feature type="domain" description="SKP1 component dimerisation" evidence="5">
    <location>
        <begin position="113"/>
        <end position="155"/>
    </location>
</feature>
<dbReference type="InterPro" id="IPR016073">
    <property type="entry name" value="Skp1_comp_POZ"/>
</dbReference>
<gene>
    <name evidence="7" type="ORF">FSB_LOCUS29875</name>
</gene>
<name>A0A2N9GR68_FAGSY</name>
<dbReference type="GO" id="GO:0006511">
    <property type="term" value="P:ubiquitin-dependent protein catabolic process"/>
    <property type="evidence" value="ECO:0007669"/>
    <property type="project" value="InterPro"/>
</dbReference>
<dbReference type="GO" id="GO:0016567">
    <property type="term" value="P:protein ubiquitination"/>
    <property type="evidence" value="ECO:0007669"/>
    <property type="project" value="UniProtKB-UniRule"/>
</dbReference>
<organism evidence="7">
    <name type="scientific">Fagus sylvatica</name>
    <name type="common">Beechnut</name>
    <dbReference type="NCBI Taxonomy" id="28930"/>
    <lineage>
        <taxon>Eukaryota</taxon>
        <taxon>Viridiplantae</taxon>
        <taxon>Streptophyta</taxon>
        <taxon>Embryophyta</taxon>
        <taxon>Tracheophyta</taxon>
        <taxon>Spermatophyta</taxon>
        <taxon>Magnoliopsida</taxon>
        <taxon>eudicotyledons</taxon>
        <taxon>Gunneridae</taxon>
        <taxon>Pentapetalae</taxon>
        <taxon>rosids</taxon>
        <taxon>fabids</taxon>
        <taxon>Fagales</taxon>
        <taxon>Fagaceae</taxon>
        <taxon>Fagus</taxon>
    </lineage>
</organism>
<evidence type="ECO:0000256" key="1">
    <source>
        <dbReference type="ARBA" id="ARBA00004906"/>
    </source>
</evidence>
<dbReference type="UniPathway" id="UPA00143"/>
<comment type="similarity">
    <text evidence="2 4">Belongs to the SKP1 family.</text>
</comment>
<dbReference type="InterPro" id="IPR036296">
    <property type="entry name" value="SKP1-like_dim_sf"/>
</dbReference>
<dbReference type="InterPro" id="IPR016897">
    <property type="entry name" value="SKP1"/>
</dbReference>
<dbReference type="InterPro" id="IPR016072">
    <property type="entry name" value="Skp1_comp_dimer"/>
</dbReference>
<feature type="domain" description="SKP1 component POZ" evidence="6">
    <location>
        <begin position="14"/>
        <end position="72"/>
    </location>
</feature>
<dbReference type="PIRSF" id="PIRSF028729">
    <property type="entry name" value="E3_ubiquit_lig_SCF_Skp"/>
    <property type="match status" value="1"/>
</dbReference>
<dbReference type="PANTHER" id="PTHR11165">
    <property type="entry name" value="SKP1"/>
    <property type="match status" value="1"/>
</dbReference>
<evidence type="ECO:0000259" key="6">
    <source>
        <dbReference type="Pfam" id="PF03931"/>
    </source>
</evidence>
<comment type="pathway">
    <text evidence="1 4">Protein modification; protein ubiquitination.</text>
</comment>
<keyword evidence="3 4" id="KW-0833">Ubl conjugation pathway</keyword>
<evidence type="ECO:0000256" key="2">
    <source>
        <dbReference type="ARBA" id="ARBA00009993"/>
    </source>
</evidence>
<accession>A0A2N9GR68</accession>
<dbReference type="SMART" id="SM00512">
    <property type="entry name" value="Skp1"/>
    <property type="match status" value="1"/>
</dbReference>
<proteinExistence type="inferred from homology"/>
<protein>
    <recommendedName>
        <fullName evidence="4">SKP1-like protein</fullName>
    </recommendedName>
</protein>
<dbReference type="SUPFAM" id="SSF81382">
    <property type="entry name" value="Skp1 dimerisation domain-like"/>
    <property type="match status" value="1"/>
</dbReference>
<dbReference type="AlphaFoldDB" id="A0A2N9GR68"/>
<comment type="function">
    <text evidence="4">Involved in ubiquitination and subsequent proteasomal degradation of target proteins. Together with CUL1, RBX1 and a F-box protein, it forms a SCF E3 ubiquitin ligase complex. The functional specificity of this complex depends on the type of F-box protein. In the SCF complex, it serves as an adapter that links the F-box protein to CUL1.</text>
</comment>